<name>A0AAD9IRZ3_9ANNE</name>
<dbReference type="AlphaFoldDB" id="A0AAD9IRZ3"/>
<proteinExistence type="predicted"/>
<evidence type="ECO:0000256" key="1">
    <source>
        <dbReference type="SAM" id="SignalP"/>
    </source>
</evidence>
<evidence type="ECO:0000313" key="3">
    <source>
        <dbReference type="Proteomes" id="UP001208570"/>
    </source>
</evidence>
<protein>
    <submittedName>
        <fullName evidence="2">Uncharacterized protein</fullName>
    </submittedName>
</protein>
<evidence type="ECO:0000313" key="2">
    <source>
        <dbReference type="EMBL" id="KAK2139288.1"/>
    </source>
</evidence>
<keyword evidence="3" id="KW-1185">Reference proteome</keyword>
<sequence>MFAVQFLTICSINVFISYAAVSLQSSPGLMRYHKGDDVTFIWTFTDIPETIIKIDITYNTDTIVRRLISGQVSIGQQYKYRVTFEELDKSIKL</sequence>
<accession>A0AAD9IRZ3</accession>
<feature type="signal peptide" evidence="1">
    <location>
        <begin position="1"/>
        <end position="19"/>
    </location>
</feature>
<keyword evidence="1" id="KW-0732">Signal</keyword>
<comment type="caution">
    <text evidence="2">The sequence shown here is derived from an EMBL/GenBank/DDBJ whole genome shotgun (WGS) entry which is preliminary data.</text>
</comment>
<reference evidence="2" key="1">
    <citation type="journal article" date="2023" name="Mol. Biol. Evol.">
        <title>Third-Generation Sequencing Reveals the Adaptive Role of the Epigenome in Three Deep-Sea Polychaetes.</title>
        <authorList>
            <person name="Perez M."/>
            <person name="Aroh O."/>
            <person name="Sun Y."/>
            <person name="Lan Y."/>
            <person name="Juniper S.K."/>
            <person name="Young C.R."/>
            <person name="Angers B."/>
            <person name="Qian P.Y."/>
        </authorList>
    </citation>
    <scope>NUCLEOTIDE SEQUENCE</scope>
    <source>
        <strain evidence="2">P08H-3</strain>
    </source>
</reference>
<gene>
    <name evidence="2" type="ORF">LSH36_1886g00016</name>
</gene>
<feature type="chain" id="PRO_5042088268" evidence="1">
    <location>
        <begin position="20"/>
        <end position="93"/>
    </location>
</feature>
<dbReference type="Proteomes" id="UP001208570">
    <property type="component" value="Unassembled WGS sequence"/>
</dbReference>
<organism evidence="2 3">
    <name type="scientific">Paralvinella palmiformis</name>
    <dbReference type="NCBI Taxonomy" id="53620"/>
    <lineage>
        <taxon>Eukaryota</taxon>
        <taxon>Metazoa</taxon>
        <taxon>Spiralia</taxon>
        <taxon>Lophotrochozoa</taxon>
        <taxon>Annelida</taxon>
        <taxon>Polychaeta</taxon>
        <taxon>Sedentaria</taxon>
        <taxon>Canalipalpata</taxon>
        <taxon>Terebellida</taxon>
        <taxon>Terebelliformia</taxon>
        <taxon>Alvinellidae</taxon>
        <taxon>Paralvinella</taxon>
    </lineage>
</organism>
<feature type="non-terminal residue" evidence="2">
    <location>
        <position position="1"/>
    </location>
</feature>
<dbReference type="EMBL" id="JAODUP010001880">
    <property type="protein sequence ID" value="KAK2139288.1"/>
    <property type="molecule type" value="Genomic_DNA"/>
</dbReference>